<name>A0A2J1DRU7_9CHLR</name>
<sequence>PGASALMPSGSMSAEQLIELSKSFVAKLPLKRMGEPDDIGKVVLFLASAAADYMVGSVIVADGGALLV</sequence>
<dbReference type="Pfam" id="PF13561">
    <property type="entry name" value="adh_short_C2"/>
    <property type="match status" value="1"/>
</dbReference>
<feature type="non-terminal residue" evidence="1">
    <location>
        <position position="1"/>
    </location>
</feature>
<reference evidence="1 2" key="1">
    <citation type="journal article" date="2017" name="FEMS Microbiol. Ecol.">
        <title>Reconstructed genomes of novel Dehalococcoides mccartyi strains from 1,2,3,4-tetrachlorodibenzo-p-dioxin-dechlorinating enrichment cultures reveal divergent reductive dehalogenase gene profiles.</title>
        <authorList>
            <person name="Dam H.T."/>
            <person name="Vollmers J."/>
            <person name="Kaster A.K."/>
            <person name="Haggblom M.M."/>
        </authorList>
    </citation>
    <scope>NUCLEOTIDE SEQUENCE [LARGE SCALE GENOMIC DNA]</scope>
    <source>
        <strain evidence="1 2">H1-3-2.001</strain>
    </source>
</reference>
<dbReference type="Gene3D" id="3.40.50.720">
    <property type="entry name" value="NAD(P)-binding Rossmann-like Domain"/>
    <property type="match status" value="1"/>
</dbReference>
<dbReference type="InterPro" id="IPR002347">
    <property type="entry name" value="SDR_fam"/>
</dbReference>
<evidence type="ECO:0000313" key="1">
    <source>
        <dbReference type="EMBL" id="PKH44849.1"/>
    </source>
</evidence>
<accession>A0A2J1DRU7</accession>
<dbReference type="AlphaFoldDB" id="A0A2J1DRU7"/>
<comment type="caution">
    <text evidence="1">The sequence shown here is derived from an EMBL/GenBank/DDBJ whole genome shotgun (WGS) entry which is preliminary data.</text>
</comment>
<gene>
    <name evidence="1" type="ORF">CVH13_01712</name>
</gene>
<evidence type="ECO:0000313" key="2">
    <source>
        <dbReference type="Proteomes" id="UP000233649"/>
    </source>
</evidence>
<dbReference type="SUPFAM" id="SSF51735">
    <property type="entry name" value="NAD(P)-binding Rossmann-fold domains"/>
    <property type="match status" value="1"/>
</dbReference>
<organism evidence="1 2">
    <name type="scientific">Dehalococcoides mccartyi</name>
    <dbReference type="NCBI Taxonomy" id="61435"/>
    <lineage>
        <taxon>Bacteria</taxon>
        <taxon>Bacillati</taxon>
        <taxon>Chloroflexota</taxon>
        <taxon>Dehalococcoidia</taxon>
        <taxon>Dehalococcoidales</taxon>
        <taxon>Dehalococcoidaceae</taxon>
        <taxon>Dehalococcoides</taxon>
    </lineage>
</organism>
<dbReference type="InterPro" id="IPR036291">
    <property type="entry name" value="NAD(P)-bd_dom_sf"/>
</dbReference>
<dbReference type="EMBL" id="PHFD01000414">
    <property type="protein sequence ID" value="PKH44849.1"/>
    <property type="molecule type" value="Genomic_DNA"/>
</dbReference>
<dbReference type="Proteomes" id="UP000233649">
    <property type="component" value="Unassembled WGS sequence"/>
</dbReference>
<protein>
    <submittedName>
        <fullName evidence="1">Short-chain dehydrogenase</fullName>
    </submittedName>
</protein>
<proteinExistence type="predicted"/>